<organism evidence="1">
    <name type="scientific">marine sediment metagenome</name>
    <dbReference type="NCBI Taxonomy" id="412755"/>
    <lineage>
        <taxon>unclassified sequences</taxon>
        <taxon>metagenomes</taxon>
        <taxon>ecological metagenomes</taxon>
    </lineage>
</organism>
<evidence type="ECO:0000313" key="1">
    <source>
        <dbReference type="EMBL" id="KKN62976.1"/>
    </source>
</evidence>
<accession>A0A0F9UP37</accession>
<protein>
    <submittedName>
        <fullName evidence="1">Uncharacterized protein</fullName>
    </submittedName>
</protein>
<reference evidence="1" key="1">
    <citation type="journal article" date="2015" name="Nature">
        <title>Complex archaea that bridge the gap between prokaryotes and eukaryotes.</title>
        <authorList>
            <person name="Spang A."/>
            <person name="Saw J.H."/>
            <person name="Jorgensen S.L."/>
            <person name="Zaremba-Niedzwiedzka K."/>
            <person name="Martijn J."/>
            <person name="Lind A.E."/>
            <person name="van Eijk R."/>
            <person name="Schleper C."/>
            <person name="Guy L."/>
            <person name="Ettema T.J."/>
        </authorList>
    </citation>
    <scope>NUCLEOTIDE SEQUENCE</scope>
</reference>
<name>A0A0F9UP37_9ZZZZ</name>
<proteinExistence type="predicted"/>
<sequence length="164" mass="17937">MSFGNTIKDGTGNSYWLLVDSEGRLIVSPGFTPGLSAEETANDSDKSFTVPANTEWMIKSIWVELITTVSAGDRQMEIQIQDDSADVIGSIRAGIVQTASLTRYYLFALGVADLTAFRDTDYLTTPIPELWLPASYVLRVFDNAAVDVAADDMVVQIRYASRAV</sequence>
<dbReference type="AlphaFoldDB" id="A0A0F9UP37"/>
<dbReference type="EMBL" id="LAZR01000606">
    <property type="protein sequence ID" value="KKN62976.1"/>
    <property type="molecule type" value="Genomic_DNA"/>
</dbReference>
<comment type="caution">
    <text evidence="1">The sequence shown here is derived from an EMBL/GenBank/DDBJ whole genome shotgun (WGS) entry which is preliminary data.</text>
</comment>
<gene>
    <name evidence="1" type="ORF">LCGC14_0506860</name>
</gene>